<organism evidence="10">
    <name type="scientific">marine metagenome</name>
    <dbReference type="NCBI Taxonomy" id="408172"/>
    <lineage>
        <taxon>unclassified sequences</taxon>
        <taxon>metagenomes</taxon>
        <taxon>ecological metagenomes</taxon>
    </lineage>
</organism>
<evidence type="ECO:0000256" key="8">
    <source>
        <dbReference type="ARBA" id="ARBA00023136"/>
    </source>
</evidence>
<keyword evidence="5" id="KW-0653">Protein transport</keyword>
<evidence type="ECO:0000256" key="6">
    <source>
        <dbReference type="ARBA" id="ARBA00022989"/>
    </source>
</evidence>
<evidence type="ECO:0000256" key="4">
    <source>
        <dbReference type="ARBA" id="ARBA00022692"/>
    </source>
</evidence>
<sequence length="60" mass="7054">MFKKLQQFLADVNFEMNKVSWPNWEALKGSTYIVLSLSLILILFLFFVDLLLSKVLNFIL</sequence>
<evidence type="ECO:0000256" key="5">
    <source>
        <dbReference type="ARBA" id="ARBA00022927"/>
    </source>
</evidence>
<keyword evidence="4 9" id="KW-0812">Transmembrane</keyword>
<evidence type="ECO:0000256" key="7">
    <source>
        <dbReference type="ARBA" id="ARBA00023010"/>
    </source>
</evidence>
<accession>A0A381W1E1</accession>
<dbReference type="InterPro" id="IPR005807">
    <property type="entry name" value="SecE_bac"/>
</dbReference>
<reference evidence="10" key="1">
    <citation type="submission" date="2018-05" db="EMBL/GenBank/DDBJ databases">
        <authorList>
            <person name="Lanie J.A."/>
            <person name="Ng W.-L."/>
            <person name="Kazmierczak K.M."/>
            <person name="Andrzejewski T.M."/>
            <person name="Davidsen T.M."/>
            <person name="Wayne K.J."/>
            <person name="Tettelin H."/>
            <person name="Glass J.I."/>
            <person name="Rusch D."/>
            <person name="Podicherti R."/>
            <person name="Tsui H.-C.T."/>
            <person name="Winkler M.E."/>
        </authorList>
    </citation>
    <scope>NUCLEOTIDE SEQUENCE</scope>
</reference>
<keyword evidence="3" id="KW-1003">Cell membrane</keyword>
<dbReference type="GO" id="GO:0006605">
    <property type="term" value="P:protein targeting"/>
    <property type="evidence" value="ECO:0007669"/>
    <property type="project" value="InterPro"/>
</dbReference>
<keyword evidence="8 9" id="KW-0472">Membrane</keyword>
<evidence type="ECO:0000256" key="3">
    <source>
        <dbReference type="ARBA" id="ARBA00022475"/>
    </source>
</evidence>
<name>A0A381W1E1_9ZZZZ</name>
<evidence type="ECO:0000256" key="9">
    <source>
        <dbReference type="SAM" id="Phobius"/>
    </source>
</evidence>
<dbReference type="GO" id="GO:0006886">
    <property type="term" value="P:intracellular protein transport"/>
    <property type="evidence" value="ECO:0007669"/>
    <property type="project" value="InterPro"/>
</dbReference>
<evidence type="ECO:0008006" key="11">
    <source>
        <dbReference type="Google" id="ProtNLM"/>
    </source>
</evidence>
<proteinExistence type="inferred from homology"/>
<dbReference type="AlphaFoldDB" id="A0A381W1E1"/>
<dbReference type="NCBIfam" id="TIGR00964">
    <property type="entry name" value="secE_bact"/>
    <property type="match status" value="1"/>
</dbReference>
<dbReference type="Pfam" id="PF00584">
    <property type="entry name" value="SecE"/>
    <property type="match status" value="1"/>
</dbReference>
<keyword evidence="2" id="KW-0813">Transport</keyword>
<dbReference type="EMBL" id="UINC01010417">
    <property type="protein sequence ID" value="SVA46340.1"/>
    <property type="molecule type" value="Genomic_DNA"/>
</dbReference>
<dbReference type="GO" id="GO:0008320">
    <property type="term" value="F:protein transmembrane transporter activity"/>
    <property type="evidence" value="ECO:0007669"/>
    <property type="project" value="InterPro"/>
</dbReference>
<dbReference type="PANTHER" id="PTHR33910:SF1">
    <property type="entry name" value="PROTEIN TRANSLOCASE SUBUNIT SECE"/>
    <property type="match status" value="1"/>
</dbReference>
<dbReference type="Gene3D" id="1.20.5.1030">
    <property type="entry name" value="Preprotein translocase secy subunit"/>
    <property type="match status" value="1"/>
</dbReference>
<dbReference type="GO" id="GO:0043952">
    <property type="term" value="P:protein transport by the Sec complex"/>
    <property type="evidence" value="ECO:0007669"/>
    <property type="project" value="TreeGrafter"/>
</dbReference>
<comment type="subcellular location">
    <subcellularLocation>
        <location evidence="1">Membrane</location>
    </subcellularLocation>
</comment>
<dbReference type="InterPro" id="IPR001901">
    <property type="entry name" value="Translocase_SecE/Sec61-g"/>
</dbReference>
<dbReference type="PANTHER" id="PTHR33910">
    <property type="entry name" value="PROTEIN TRANSLOCASE SUBUNIT SECE"/>
    <property type="match status" value="1"/>
</dbReference>
<dbReference type="GO" id="GO:0009306">
    <property type="term" value="P:protein secretion"/>
    <property type="evidence" value="ECO:0007669"/>
    <property type="project" value="InterPro"/>
</dbReference>
<evidence type="ECO:0000256" key="2">
    <source>
        <dbReference type="ARBA" id="ARBA00022448"/>
    </source>
</evidence>
<keyword evidence="6 9" id="KW-1133">Transmembrane helix</keyword>
<dbReference type="HAMAP" id="MF_00422">
    <property type="entry name" value="SecE"/>
    <property type="match status" value="1"/>
</dbReference>
<dbReference type="GO" id="GO:0005886">
    <property type="term" value="C:plasma membrane"/>
    <property type="evidence" value="ECO:0007669"/>
    <property type="project" value="TreeGrafter"/>
</dbReference>
<evidence type="ECO:0000313" key="10">
    <source>
        <dbReference type="EMBL" id="SVA46340.1"/>
    </source>
</evidence>
<keyword evidence="7" id="KW-0811">Translocation</keyword>
<evidence type="ECO:0000256" key="1">
    <source>
        <dbReference type="ARBA" id="ARBA00004370"/>
    </source>
</evidence>
<protein>
    <recommendedName>
        <fullName evidence="11">Protein translocase subunit SecE</fullName>
    </recommendedName>
</protein>
<feature type="transmembrane region" description="Helical" evidence="9">
    <location>
        <begin position="32"/>
        <end position="52"/>
    </location>
</feature>
<gene>
    <name evidence="10" type="ORF">METZ01_LOCUS99194</name>
</gene>
<dbReference type="InterPro" id="IPR038379">
    <property type="entry name" value="SecE_sf"/>
</dbReference>